<dbReference type="HOGENOM" id="CLU_1386176_0_0_1"/>
<evidence type="ECO:0000313" key="3">
    <source>
        <dbReference type="Proteomes" id="UP000026962"/>
    </source>
</evidence>
<feature type="region of interest" description="Disordered" evidence="1">
    <location>
        <begin position="1"/>
        <end position="52"/>
    </location>
</feature>
<dbReference type="Gramene" id="OPUNC08G14870.1">
    <property type="protein sequence ID" value="OPUNC08G14870.1"/>
    <property type="gene ID" value="OPUNC08G14870"/>
</dbReference>
<reference evidence="2" key="2">
    <citation type="submission" date="2018-05" db="EMBL/GenBank/DDBJ databases">
        <title>OpunRS2 (Oryza punctata Reference Sequence Version 2).</title>
        <authorList>
            <person name="Zhang J."/>
            <person name="Kudrna D."/>
            <person name="Lee S."/>
            <person name="Talag J."/>
            <person name="Welchert J."/>
            <person name="Wing R.A."/>
        </authorList>
    </citation>
    <scope>NUCLEOTIDE SEQUENCE [LARGE SCALE GENOMIC DNA]</scope>
</reference>
<name>A0A0E0LVJ5_ORYPU</name>
<proteinExistence type="predicted"/>
<organism evidence="2">
    <name type="scientific">Oryza punctata</name>
    <name type="common">Red rice</name>
    <dbReference type="NCBI Taxonomy" id="4537"/>
    <lineage>
        <taxon>Eukaryota</taxon>
        <taxon>Viridiplantae</taxon>
        <taxon>Streptophyta</taxon>
        <taxon>Embryophyta</taxon>
        <taxon>Tracheophyta</taxon>
        <taxon>Spermatophyta</taxon>
        <taxon>Magnoliopsida</taxon>
        <taxon>Liliopsida</taxon>
        <taxon>Poales</taxon>
        <taxon>Poaceae</taxon>
        <taxon>BOP clade</taxon>
        <taxon>Oryzoideae</taxon>
        <taxon>Oryzeae</taxon>
        <taxon>Oryzinae</taxon>
        <taxon>Oryza</taxon>
    </lineage>
</organism>
<feature type="compositionally biased region" description="Low complexity" evidence="1">
    <location>
        <begin position="37"/>
        <end position="52"/>
    </location>
</feature>
<evidence type="ECO:0000313" key="2">
    <source>
        <dbReference type="EnsemblPlants" id="OPUNC08G14870.1"/>
    </source>
</evidence>
<accession>A0A0E0LVJ5</accession>
<protein>
    <submittedName>
        <fullName evidence="2">Uncharacterized protein</fullName>
    </submittedName>
</protein>
<evidence type="ECO:0000256" key="1">
    <source>
        <dbReference type="SAM" id="MobiDB-lite"/>
    </source>
</evidence>
<dbReference type="AlphaFoldDB" id="A0A0E0LVJ5"/>
<feature type="compositionally biased region" description="Basic and acidic residues" evidence="1">
    <location>
        <begin position="137"/>
        <end position="154"/>
    </location>
</feature>
<sequence>MPRSEPSPHSITAPALGKKMATGWTGEKGLPGKLLQPPTTRSATPSASAAIPTSTATIRHHRVDSHRRCIDPLLPHRSTSATSIHATTASIRRGHIDPHLRCLHPLSLRRSVLGRGEGSSSSSRAVEERGERRHHQEGRTDGRGSATREGEWERRKKREGVLFTALPVSPPWRGLGFPCVDGPIGPISACLPASRPK</sequence>
<keyword evidence="3" id="KW-1185">Reference proteome</keyword>
<dbReference type="Proteomes" id="UP000026962">
    <property type="component" value="Chromosome 8"/>
</dbReference>
<reference evidence="2" key="1">
    <citation type="submission" date="2015-04" db="UniProtKB">
        <authorList>
            <consortium name="EnsemblPlants"/>
        </authorList>
    </citation>
    <scope>IDENTIFICATION</scope>
</reference>
<feature type="region of interest" description="Disordered" evidence="1">
    <location>
        <begin position="113"/>
        <end position="159"/>
    </location>
</feature>
<dbReference type="EnsemblPlants" id="OPUNC08G14870.1">
    <property type="protein sequence ID" value="OPUNC08G14870.1"/>
    <property type="gene ID" value="OPUNC08G14870"/>
</dbReference>
<feature type="compositionally biased region" description="Low complexity" evidence="1">
    <location>
        <begin position="113"/>
        <end position="124"/>
    </location>
</feature>